<dbReference type="EMBL" id="CAXDID020000052">
    <property type="protein sequence ID" value="CAL6005770.1"/>
    <property type="molecule type" value="Genomic_DNA"/>
</dbReference>
<organism evidence="1">
    <name type="scientific">Hexamita inflata</name>
    <dbReference type="NCBI Taxonomy" id="28002"/>
    <lineage>
        <taxon>Eukaryota</taxon>
        <taxon>Metamonada</taxon>
        <taxon>Diplomonadida</taxon>
        <taxon>Hexamitidae</taxon>
        <taxon>Hexamitinae</taxon>
        <taxon>Hexamita</taxon>
    </lineage>
</organism>
<dbReference type="SUPFAM" id="SSF55961">
    <property type="entry name" value="Bet v1-like"/>
    <property type="match status" value="1"/>
</dbReference>
<gene>
    <name evidence="2" type="ORF">HINF_LOCUS19696</name>
    <name evidence="1" type="ORF">HINF_LOCUS20078</name>
</gene>
<evidence type="ECO:0000313" key="3">
    <source>
        <dbReference type="Proteomes" id="UP001642409"/>
    </source>
</evidence>
<protein>
    <recommendedName>
        <fullName evidence="4">START domain-containing protein</fullName>
    </recommendedName>
</protein>
<dbReference type="EMBL" id="CATOUU010000517">
    <property type="protein sequence ID" value="CAI9932433.1"/>
    <property type="molecule type" value="Genomic_DNA"/>
</dbReference>
<dbReference type="InterPro" id="IPR023393">
    <property type="entry name" value="START-like_dom_sf"/>
</dbReference>
<name>A0AA86P7M4_9EUKA</name>
<proteinExistence type="predicted"/>
<accession>A0AA86P7M4</accession>
<comment type="caution">
    <text evidence="1">The sequence shown here is derived from an EMBL/GenBank/DDBJ whole genome shotgun (WGS) entry which is preliminary data.</text>
</comment>
<keyword evidence="3" id="KW-1185">Reference proteome</keyword>
<dbReference type="Gene3D" id="3.30.530.20">
    <property type="match status" value="1"/>
</dbReference>
<dbReference type="Proteomes" id="UP001642409">
    <property type="component" value="Unassembled WGS sequence"/>
</dbReference>
<evidence type="ECO:0000313" key="1">
    <source>
        <dbReference type="EMBL" id="CAI9932433.1"/>
    </source>
</evidence>
<dbReference type="AlphaFoldDB" id="A0AA86P7M4"/>
<sequence>MSAQEINISMEHRQNAVSNFDSMIEYVSKIEQGKERTYKKICTVKTLVDKSIKWHGIYGRVNIRATLPRVLSEVLQTFKTDPNSKIQQPTDTSLIHFFTKADETNYYSAVQQKPFSDFVIWIHNCVKSPVPFVANRDAVAVIAVKQSLNKCSLTMQSVRAPAYPNHTRSEIKNLNYIVEQKGDESVLSWFLLCDPGGLVPAVAYNMVLDSRNDVIVNIKNYIESQE</sequence>
<evidence type="ECO:0008006" key="4">
    <source>
        <dbReference type="Google" id="ProtNLM"/>
    </source>
</evidence>
<reference evidence="2 3" key="2">
    <citation type="submission" date="2024-07" db="EMBL/GenBank/DDBJ databases">
        <authorList>
            <person name="Akdeniz Z."/>
        </authorList>
    </citation>
    <scope>NUCLEOTIDE SEQUENCE [LARGE SCALE GENOMIC DNA]</scope>
</reference>
<reference evidence="1" key="1">
    <citation type="submission" date="2023-06" db="EMBL/GenBank/DDBJ databases">
        <authorList>
            <person name="Kurt Z."/>
        </authorList>
    </citation>
    <scope>NUCLEOTIDE SEQUENCE</scope>
</reference>
<evidence type="ECO:0000313" key="2">
    <source>
        <dbReference type="EMBL" id="CAL6005770.1"/>
    </source>
</evidence>